<proteinExistence type="predicted"/>
<dbReference type="EMBL" id="JACVVK020000194">
    <property type="protein sequence ID" value="KAK7485468.1"/>
    <property type="molecule type" value="Genomic_DNA"/>
</dbReference>
<keyword evidence="2" id="KW-1185">Reference proteome</keyword>
<dbReference type="AlphaFoldDB" id="A0ABD0KE64"/>
<evidence type="ECO:0000313" key="1">
    <source>
        <dbReference type="EMBL" id="KAK7485468.1"/>
    </source>
</evidence>
<gene>
    <name evidence="1" type="ORF">BaRGS_00023278</name>
</gene>
<evidence type="ECO:0000313" key="2">
    <source>
        <dbReference type="Proteomes" id="UP001519460"/>
    </source>
</evidence>
<organism evidence="1 2">
    <name type="scientific">Batillaria attramentaria</name>
    <dbReference type="NCBI Taxonomy" id="370345"/>
    <lineage>
        <taxon>Eukaryota</taxon>
        <taxon>Metazoa</taxon>
        <taxon>Spiralia</taxon>
        <taxon>Lophotrochozoa</taxon>
        <taxon>Mollusca</taxon>
        <taxon>Gastropoda</taxon>
        <taxon>Caenogastropoda</taxon>
        <taxon>Sorbeoconcha</taxon>
        <taxon>Cerithioidea</taxon>
        <taxon>Batillariidae</taxon>
        <taxon>Batillaria</taxon>
    </lineage>
</organism>
<name>A0ABD0KE64_9CAEN</name>
<accession>A0ABD0KE64</accession>
<comment type="caution">
    <text evidence="1">The sequence shown here is derived from an EMBL/GenBank/DDBJ whole genome shotgun (WGS) entry which is preliminary data.</text>
</comment>
<dbReference type="Proteomes" id="UP001519460">
    <property type="component" value="Unassembled WGS sequence"/>
</dbReference>
<protein>
    <submittedName>
        <fullName evidence="1">Uncharacterized protein</fullName>
    </submittedName>
</protein>
<sequence>MSGDDNAIQNPVTRRIKRLTAAGSLINVLPTETLKNPLAAAKETQLLSTLDSRVREREINRLKGLIKRDGP</sequence>
<reference evidence="1 2" key="1">
    <citation type="journal article" date="2023" name="Sci. Data">
        <title>Genome assembly of the Korean intertidal mud-creeper Batillaria attramentaria.</title>
        <authorList>
            <person name="Patra A.K."/>
            <person name="Ho P.T."/>
            <person name="Jun S."/>
            <person name="Lee S.J."/>
            <person name="Kim Y."/>
            <person name="Won Y.J."/>
        </authorList>
    </citation>
    <scope>NUCLEOTIDE SEQUENCE [LARGE SCALE GENOMIC DNA]</scope>
    <source>
        <strain evidence="1">Wonlab-2016</strain>
    </source>
</reference>